<feature type="domain" description="EamA" evidence="3">
    <location>
        <begin position="223"/>
        <end position="354"/>
    </location>
</feature>
<feature type="transmembrane region" description="Helical" evidence="2">
    <location>
        <begin position="220"/>
        <end position="241"/>
    </location>
</feature>
<keyword evidence="2" id="KW-1133">Transmembrane helix</keyword>
<name>A0AAD2CXD3_EUPCR</name>
<keyword evidence="2" id="KW-0812">Transmembrane</keyword>
<dbReference type="InterPro" id="IPR000620">
    <property type="entry name" value="EamA_dom"/>
</dbReference>
<gene>
    <name evidence="4" type="ORF">ECRASSUSDP1_LOCUS14471</name>
</gene>
<dbReference type="Pfam" id="PF00892">
    <property type="entry name" value="EamA"/>
    <property type="match status" value="1"/>
</dbReference>
<dbReference type="InterPro" id="IPR037185">
    <property type="entry name" value="EmrE-like"/>
</dbReference>
<feature type="region of interest" description="Disordered" evidence="1">
    <location>
        <begin position="1"/>
        <end position="33"/>
    </location>
</feature>
<evidence type="ECO:0000259" key="3">
    <source>
        <dbReference type="Pfam" id="PF00892"/>
    </source>
</evidence>
<proteinExistence type="predicted"/>
<feature type="transmembrane region" description="Helical" evidence="2">
    <location>
        <begin position="40"/>
        <end position="60"/>
    </location>
</feature>
<dbReference type="SUPFAM" id="SSF103481">
    <property type="entry name" value="Multidrug resistance efflux transporter EmrE"/>
    <property type="match status" value="1"/>
</dbReference>
<reference evidence="4" key="1">
    <citation type="submission" date="2023-07" db="EMBL/GenBank/DDBJ databases">
        <authorList>
            <consortium name="AG Swart"/>
            <person name="Singh M."/>
            <person name="Singh A."/>
            <person name="Seah K."/>
            <person name="Emmerich C."/>
        </authorList>
    </citation>
    <scope>NUCLEOTIDE SEQUENCE</scope>
    <source>
        <strain evidence="4">DP1</strain>
    </source>
</reference>
<feature type="transmembrane region" description="Helical" evidence="2">
    <location>
        <begin position="72"/>
        <end position="94"/>
    </location>
</feature>
<dbReference type="GO" id="GO:0016020">
    <property type="term" value="C:membrane"/>
    <property type="evidence" value="ECO:0007669"/>
    <property type="project" value="InterPro"/>
</dbReference>
<feature type="transmembrane region" description="Helical" evidence="2">
    <location>
        <begin position="337"/>
        <end position="360"/>
    </location>
</feature>
<protein>
    <recommendedName>
        <fullName evidence="3">EamA domain-containing protein</fullName>
    </recommendedName>
</protein>
<accession>A0AAD2CXD3</accession>
<feature type="compositionally biased region" description="Acidic residues" evidence="1">
    <location>
        <begin position="24"/>
        <end position="33"/>
    </location>
</feature>
<evidence type="ECO:0000313" key="5">
    <source>
        <dbReference type="Proteomes" id="UP001295684"/>
    </source>
</evidence>
<dbReference type="EMBL" id="CAMPGE010014461">
    <property type="protein sequence ID" value="CAI2373133.1"/>
    <property type="molecule type" value="Genomic_DNA"/>
</dbReference>
<dbReference type="AlphaFoldDB" id="A0AAD2CXD3"/>
<keyword evidence="2" id="KW-0472">Membrane</keyword>
<feature type="transmembrane region" description="Helical" evidence="2">
    <location>
        <begin position="151"/>
        <end position="170"/>
    </location>
</feature>
<feature type="transmembrane region" description="Helical" evidence="2">
    <location>
        <begin position="119"/>
        <end position="145"/>
    </location>
</feature>
<evidence type="ECO:0000313" key="4">
    <source>
        <dbReference type="EMBL" id="CAI2373133.1"/>
    </source>
</evidence>
<keyword evidence="5" id="KW-1185">Reference proteome</keyword>
<evidence type="ECO:0000256" key="1">
    <source>
        <dbReference type="SAM" id="MobiDB-lite"/>
    </source>
</evidence>
<evidence type="ECO:0000256" key="2">
    <source>
        <dbReference type="SAM" id="Phobius"/>
    </source>
</evidence>
<organism evidence="4 5">
    <name type="scientific">Euplotes crassus</name>
    <dbReference type="NCBI Taxonomy" id="5936"/>
    <lineage>
        <taxon>Eukaryota</taxon>
        <taxon>Sar</taxon>
        <taxon>Alveolata</taxon>
        <taxon>Ciliophora</taxon>
        <taxon>Intramacronucleata</taxon>
        <taxon>Spirotrichea</taxon>
        <taxon>Hypotrichia</taxon>
        <taxon>Euplotida</taxon>
        <taxon>Euplotidae</taxon>
        <taxon>Moneuplotes</taxon>
    </lineage>
</organism>
<sequence>MNVQSATKYKPYENPDETNLCQEETNEGEEENSEETKSKFWILTALAAGVFFGLSNIFVGKASHFGIYSREVVSVGALAFSAGYAIMQALYGLVCRNRSIRVEDKSPGVYEVGTGKINWIYCLCIMIDGVLTFFTGVLIILSFRLALYGNINQGLIAALFSLTSVYLAVYSWKFYDQDLNSFHFLGMLLMVTCALLISFSKKATQGAVVEVYGEIIPEISPVWGVLVGIITTLLFFCRTILIKEYHRRFKVDPMKLTMHSYIFQGIIMVFVVFSQELASGSVMRDNILGGGFGFLGNALANHATTKGYVGPAAALTNIQVVLQVLVNAFALRQVPNAMQIVACVCGICGSLSITIGLSVWKKLFK</sequence>
<feature type="transmembrane region" description="Helical" evidence="2">
    <location>
        <begin position="182"/>
        <end position="200"/>
    </location>
</feature>
<comment type="caution">
    <text evidence="4">The sequence shown here is derived from an EMBL/GenBank/DDBJ whole genome shotgun (WGS) entry which is preliminary data.</text>
</comment>
<feature type="transmembrane region" description="Helical" evidence="2">
    <location>
        <begin position="261"/>
        <end position="278"/>
    </location>
</feature>
<dbReference type="Proteomes" id="UP001295684">
    <property type="component" value="Unassembled WGS sequence"/>
</dbReference>